<keyword evidence="3" id="KW-1185">Reference proteome</keyword>
<dbReference type="HOGENOM" id="CLU_1890959_0_0_1"/>
<proteinExistence type="predicted"/>
<dbReference type="OrthoDB" id="534815at2759"/>
<dbReference type="OMA" id="QFILYWI"/>
<evidence type="ECO:0000259" key="1">
    <source>
        <dbReference type="Pfam" id="PF20666"/>
    </source>
</evidence>
<dbReference type="GO" id="GO:0005737">
    <property type="term" value="C:cytoplasm"/>
    <property type="evidence" value="ECO:0007669"/>
    <property type="project" value="GOC"/>
</dbReference>
<accession>V4AKM4</accession>
<dbReference type="PANTHER" id="PTHR12205">
    <property type="entry name" value="CENTROMERE/KINETOCHORE PROTEIN ZW10"/>
    <property type="match status" value="1"/>
</dbReference>
<name>V4AKM4_LOTGI</name>
<reference evidence="2 3" key="1">
    <citation type="journal article" date="2013" name="Nature">
        <title>Insights into bilaterian evolution from three spiralian genomes.</title>
        <authorList>
            <person name="Simakov O."/>
            <person name="Marletaz F."/>
            <person name="Cho S.J."/>
            <person name="Edsinger-Gonzales E."/>
            <person name="Havlak P."/>
            <person name="Hellsten U."/>
            <person name="Kuo D.H."/>
            <person name="Larsson T."/>
            <person name="Lv J."/>
            <person name="Arendt D."/>
            <person name="Savage R."/>
            <person name="Osoegawa K."/>
            <person name="de Jong P."/>
            <person name="Grimwood J."/>
            <person name="Chapman J.A."/>
            <person name="Shapiro H."/>
            <person name="Aerts A."/>
            <person name="Otillar R.P."/>
            <person name="Terry A.Y."/>
            <person name="Boore J.L."/>
            <person name="Grigoriev I.V."/>
            <person name="Lindberg D.R."/>
            <person name="Seaver E.C."/>
            <person name="Weisblat D.A."/>
            <person name="Putnam N.H."/>
            <person name="Rokhsar D.S."/>
        </authorList>
    </citation>
    <scope>NUCLEOTIDE SEQUENCE [LARGE SCALE GENOMIC DNA]</scope>
</reference>
<feature type="domain" description="Centromere/kinetochore protein zw10 C-terminal" evidence="1">
    <location>
        <begin position="2"/>
        <end position="109"/>
    </location>
</feature>
<dbReference type="Pfam" id="PF20666">
    <property type="entry name" value="ZW10_C"/>
    <property type="match status" value="1"/>
</dbReference>
<dbReference type="STRING" id="225164.V4AKM4"/>
<protein>
    <recommendedName>
        <fullName evidence="1">Centromere/kinetochore protein zw10 C-terminal domain-containing protein</fullName>
    </recommendedName>
</protein>
<organism evidence="2 3">
    <name type="scientific">Lottia gigantea</name>
    <name type="common">Giant owl limpet</name>
    <dbReference type="NCBI Taxonomy" id="225164"/>
    <lineage>
        <taxon>Eukaryota</taxon>
        <taxon>Metazoa</taxon>
        <taxon>Spiralia</taxon>
        <taxon>Lophotrochozoa</taxon>
        <taxon>Mollusca</taxon>
        <taxon>Gastropoda</taxon>
        <taxon>Patellogastropoda</taxon>
        <taxon>Lottioidea</taxon>
        <taxon>Lottiidae</taxon>
        <taxon>Lottia</taxon>
    </lineage>
</organism>
<dbReference type="CTD" id="20243955"/>
<dbReference type="PANTHER" id="PTHR12205:SF0">
    <property type="entry name" value="CENTROMERE_KINETOCHORE PROTEIN ZW10 HOMOLOG"/>
    <property type="match status" value="1"/>
</dbReference>
<dbReference type="GO" id="GO:0006888">
    <property type="term" value="P:endoplasmic reticulum to Golgi vesicle-mediated transport"/>
    <property type="evidence" value="ECO:0007669"/>
    <property type="project" value="TreeGrafter"/>
</dbReference>
<feature type="non-terminal residue" evidence="2">
    <location>
        <position position="1"/>
    </location>
</feature>
<dbReference type="GO" id="GO:0007094">
    <property type="term" value="P:mitotic spindle assembly checkpoint signaling"/>
    <property type="evidence" value="ECO:0007669"/>
    <property type="project" value="TreeGrafter"/>
</dbReference>
<evidence type="ECO:0000313" key="3">
    <source>
        <dbReference type="Proteomes" id="UP000030746"/>
    </source>
</evidence>
<gene>
    <name evidence="2" type="ORF">LOTGIDRAFT_176728</name>
</gene>
<sequence>YEILSEASSSSPECAVQMFYAVRNIFELFCSVFPTYHRQSLNALPQFSALHHNNCMFISHHLMTLGHQFSLKLPPTINSTFVDLIPKIRGIGTQSFMDQMNSQRDLLLEFLQAANDKQLKDLRIFGLAARMVGCT</sequence>
<dbReference type="RefSeq" id="XP_009055197.1">
    <property type="nucleotide sequence ID" value="XM_009056949.1"/>
</dbReference>
<dbReference type="GO" id="GO:1990423">
    <property type="term" value="C:RZZ complex"/>
    <property type="evidence" value="ECO:0007669"/>
    <property type="project" value="TreeGrafter"/>
</dbReference>
<dbReference type="Proteomes" id="UP000030746">
    <property type="component" value="Unassembled WGS sequence"/>
</dbReference>
<dbReference type="EMBL" id="KB201850">
    <property type="protein sequence ID" value="ESO94116.1"/>
    <property type="molecule type" value="Genomic_DNA"/>
</dbReference>
<dbReference type="GeneID" id="20243955"/>
<dbReference type="KEGG" id="lgi:LOTGIDRAFT_176728"/>
<dbReference type="InterPro" id="IPR048343">
    <property type="entry name" value="ZW10_C"/>
</dbReference>
<evidence type="ECO:0000313" key="2">
    <source>
        <dbReference type="EMBL" id="ESO94116.1"/>
    </source>
</evidence>
<dbReference type="AlphaFoldDB" id="V4AKM4"/>